<sequence>MERLPSTVLNEEIVGRLDLETLCSIACLNRAFRFSVDFQALPSISSLHLSTMSPDEQTLHHILGRCNSIRSLTLNCLRLRDHSLCHFLTPSIQELNLWCCSLLSYQILASIGHNCPNLRMLMLELADKDSPDVFTRNLAVMLNRCFYLESLSLKIRGTEVDASSFQSIEFYLPKTIKTLKLQPMLERDAFRLISRVGRNFLEAENLSVPTSLNGSSFRLQSLSLVLDLITDELLVTITNSLPFLVELDLGDRPNKEPLPDHDLTNTGLQSLGSCRCLTGLSLVRGSLKHQGTFKRINDMGMFLLSEGCKALESVRFCGFSKVSDAGFASVLHSCLKLRKFEVRNSLFLSDLAFHDLTGLVSCALVEVRLLSCRLITSETVKKLALCRSLEILDLGGCKSVADSCLRSISCLHKLTALNLSGADITDSGLSVLGQGNLPITNLCLRGCKRVTDKGVTRLLCDGGTIGQKLTALDLGYMPGISDETILAVAAADIGIIDLCIRSCYYVTDSSVEALARKRSVQGMNKQLRRLDLCNCISLSAESLRWLKKPSFQGLHWLGICNTRLASHVDSIITEIHLERPWLTLCLDGCEMGCHDGWQFHRPEGH</sequence>
<gene>
    <name evidence="2" type="ORF">JRO89_XS03G0338500</name>
</gene>
<dbReference type="SUPFAM" id="SSF52047">
    <property type="entry name" value="RNI-like"/>
    <property type="match status" value="2"/>
</dbReference>
<keyword evidence="3" id="KW-1185">Reference proteome</keyword>
<dbReference type="PANTHER" id="PTHR13318:SF176">
    <property type="entry name" value="F-BOX PROTEIN AT-B"/>
    <property type="match status" value="1"/>
</dbReference>
<reference evidence="2 3" key="1">
    <citation type="submission" date="2021-02" db="EMBL/GenBank/DDBJ databases">
        <title>Plant Genome Project.</title>
        <authorList>
            <person name="Zhang R.-G."/>
        </authorList>
    </citation>
    <scope>NUCLEOTIDE SEQUENCE [LARGE SCALE GENOMIC DNA]</scope>
    <source>
        <tissue evidence="2">Leaves</tissue>
    </source>
</reference>
<dbReference type="Gene3D" id="3.80.10.10">
    <property type="entry name" value="Ribonuclease Inhibitor"/>
    <property type="match status" value="3"/>
</dbReference>
<evidence type="ECO:0000313" key="2">
    <source>
        <dbReference type="EMBL" id="KAH7574745.1"/>
    </source>
</evidence>
<dbReference type="Proteomes" id="UP000827721">
    <property type="component" value="Unassembled WGS sequence"/>
</dbReference>
<dbReference type="InterPro" id="IPR032675">
    <property type="entry name" value="LRR_dom_sf"/>
</dbReference>
<evidence type="ECO:0000259" key="1">
    <source>
        <dbReference type="Pfam" id="PF25372"/>
    </source>
</evidence>
<dbReference type="InterPro" id="IPR006553">
    <property type="entry name" value="Leu-rich_rpt_Cys-con_subtyp"/>
</dbReference>
<dbReference type="EMBL" id="JAFEMO010000003">
    <property type="protein sequence ID" value="KAH7574745.1"/>
    <property type="molecule type" value="Genomic_DNA"/>
</dbReference>
<dbReference type="SMART" id="SM00367">
    <property type="entry name" value="LRR_CC"/>
    <property type="match status" value="10"/>
</dbReference>
<name>A0ABQ8IDJ8_9ROSI</name>
<accession>A0ABQ8IDJ8</accession>
<organism evidence="2 3">
    <name type="scientific">Xanthoceras sorbifolium</name>
    <dbReference type="NCBI Taxonomy" id="99658"/>
    <lineage>
        <taxon>Eukaryota</taxon>
        <taxon>Viridiplantae</taxon>
        <taxon>Streptophyta</taxon>
        <taxon>Embryophyta</taxon>
        <taxon>Tracheophyta</taxon>
        <taxon>Spermatophyta</taxon>
        <taxon>Magnoliopsida</taxon>
        <taxon>eudicotyledons</taxon>
        <taxon>Gunneridae</taxon>
        <taxon>Pentapetalae</taxon>
        <taxon>rosids</taxon>
        <taxon>malvids</taxon>
        <taxon>Sapindales</taxon>
        <taxon>Sapindaceae</taxon>
        <taxon>Xanthoceroideae</taxon>
        <taxon>Xanthoceras</taxon>
    </lineage>
</organism>
<comment type="caution">
    <text evidence="2">The sequence shown here is derived from an EMBL/GenBank/DDBJ whole genome shotgun (WGS) entry which is preliminary data.</text>
</comment>
<dbReference type="InterPro" id="IPR057207">
    <property type="entry name" value="FBXL15_LRR"/>
</dbReference>
<feature type="domain" description="F-box/LRR-repeat protein 15-like leucin rich repeat" evidence="1">
    <location>
        <begin position="47"/>
        <end position="595"/>
    </location>
</feature>
<dbReference type="Pfam" id="PF25372">
    <property type="entry name" value="DUF7885"/>
    <property type="match status" value="1"/>
</dbReference>
<protein>
    <recommendedName>
        <fullName evidence="1">F-box/LRR-repeat protein 15-like leucin rich repeat domain-containing protein</fullName>
    </recommendedName>
</protein>
<proteinExistence type="predicted"/>
<dbReference type="PANTHER" id="PTHR13318">
    <property type="entry name" value="PARTNER OF PAIRED, ISOFORM B-RELATED"/>
    <property type="match status" value="1"/>
</dbReference>
<evidence type="ECO:0000313" key="3">
    <source>
        <dbReference type="Proteomes" id="UP000827721"/>
    </source>
</evidence>